<feature type="signal peptide" evidence="6">
    <location>
        <begin position="1"/>
        <end position="26"/>
    </location>
</feature>
<keyword evidence="6" id="KW-0732">Signal</keyword>
<dbReference type="GO" id="GO:1990281">
    <property type="term" value="C:efflux pump complex"/>
    <property type="evidence" value="ECO:0007669"/>
    <property type="project" value="TreeGrafter"/>
</dbReference>
<dbReference type="EMBL" id="CP034161">
    <property type="protein sequence ID" value="AZI40977.1"/>
    <property type="molecule type" value="Genomic_DNA"/>
</dbReference>
<keyword evidence="5" id="KW-0998">Cell outer membrane</keyword>
<evidence type="ECO:0000313" key="8">
    <source>
        <dbReference type="Proteomes" id="UP000281810"/>
    </source>
</evidence>
<dbReference type="GO" id="GO:0009279">
    <property type="term" value="C:cell outer membrane"/>
    <property type="evidence" value="ECO:0007669"/>
    <property type="project" value="UniProtKB-SubCell"/>
</dbReference>
<dbReference type="GO" id="GO:0015562">
    <property type="term" value="F:efflux transmembrane transporter activity"/>
    <property type="evidence" value="ECO:0007669"/>
    <property type="project" value="InterPro"/>
</dbReference>
<dbReference type="PANTHER" id="PTHR30026">
    <property type="entry name" value="OUTER MEMBRANE PROTEIN TOLC"/>
    <property type="match status" value="1"/>
</dbReference>
<keyword evidence="2" id="KW-1134">Transmembrane beta strand</keyword>
<keyword evidence="4" id="KW-0472">Membrane</keyword>
<dbReference type="RefSeq" id="WP_124803755.1">
    <property type="nucleotide sequence ID" value="NZ_CP034161.1"/>
</dbReference>
<dbReference type="OrthoDB" id="976750at2"/>
<dbReference type="InterPro" id="IPR051906">
    <property type="entry name" value="TolC-like"/>
</dbReference>
<dbReference type="GO" id="GO:0015288">
    <property type="term" value="F:porin activity"/>
    <property type="evidence" value="ECO:0007669"/>
    <property type="project" value="TreeGrafter"/>
</dbReference>
<accession>A0A3G8YA10</accession>
<evidence type="ECO:0000256" key="3">
    <source>
        <dbReference type="ARBA" id="ARBA00022692"/>
    </source>
</evidence>
<keyword evidence="8" id="KW-1185">Reference proteome</keyword>
<organism evidence="7 8">
    <name type="scientific">Epilithonimonas vandammei</name>
    <dbReference type="NCBI Taxonomy" id="2487072"/>
    <lineage>
        <taxon>Bacteria</taxon>
        <taxon>Pseudomonadati</taxon>
        <taxon>Bacteroidota</taxon>
        <taxon>Flavobacteriia</taxon>
        <taxon>Flavobacteriales</taxon>
        <taxon>Weeksellaceae</taxon>
        <taxon>Chryseobacterium group</taxon>
        <taxon>Epilithonimonas</taxon>
    </lineage>
</organism>
<evidence type="ECO:0000256" key="2">
    <source>
        <dbReference type="ARBA" id="ARBA00022452"/>
    </source>
</evidence>
<sequence>MIKIVNKQKPKWLIVLMLICGHWSMAQQSNSLSLDNCLEMAKQNYPLIRQYTLIEKTKEYSIANAQKAYLPQFNVAGQATYQSAVTQIPISLPSVDIPTMSKDQYKLYGEVSQSITDLFTVKDQKEYINANSEIEVQKTEVELYKLRERINNLYFGIFLIDAQIKQTELLKKDIQSGIEKTNVAIANGVALKSTADNLKAELLKADQRTIELKATRKGYADMLALFIGNPIDENTVLEKPHRQMLTNTINRPELKLFDLQKKSFDVQEKLITAKNLPRLSAFFQGGLGRPGLNMLDNDFQGYYIGGLRLSWNITGFYTYKNEKKMLANSQSMIDIQRETFLFNTNLTLKQQNADITKMQELIETDKSIVTLRESVKNTTQNQLTYGTATTNDYLIAVNAEDQAKQNLILHEIQLLMTEYNTQTTAGN</sequence>
<proteinExistence type="predicted"/>
<comment type="subcellular location">
    <subcellularLocation>
        <location evidence="1">Cell outer membrane</location>
    </subcellularLocation>
</comment>
<evidence type="ECO:0000256" key="5">
    <source>
        <dbReference type="ARBA" id="ARBA00023237"/>
    </source>
</evidence>
<evidence type="ECO:0000256" key="1">
    <source>
        <dbReference type="ARBA" id="ARBA00004442"/>
    </source>
</evidence>
<evidence type="ECO:0000256" key="6">
    <source>
        <dbReference type="SAM" id="SignalP"/>
    </source>
</evidence>
<evidence type="ECO:0000313" key="7">
    <source>
        <dbReference type="EMBL" id="AZI40977.1"/>
    </source>
</evidence>
<dbReference type="Proteomes" id="UP000281810">
    <property type="component" value="Chromosome"/>
</dbReference>
<dbReference type="SUPFAM" id="SSF56954">
    <property type="entry name" value="Outer membrane efflux proteins (OEP)"/>
    <property type="match status" value="1"/>
</dbReference>
<evidence type="ECO:0000256" key="4">
    <source>
        <dbReference type="ARBA" id="ARBA00023136"/>
    </source>
</evidence>
<reference evidence="8" key="1">
    <citation type="submission" date="2018-11" db="EMBL/GenBank/DDBJ databases">
        <title>Proposal to divide the Flavobacteriaceae and reorganize its genera based on Amino Acid Identity values calculated from whole genome sequences.</title>
        <authorList>
            <person name="Nicholson A.C."/>
            <person name="Gulvik C.A."/>
            <person name="Whitney A.M."/>
            <person name="Humrighouse B.W."/>
            <person name="Bell M."/>
            <person name="Holmes B."/>
            <person name="Steigerwalt A.B."/>
            <person name="Villarma A."/>
            <person name="Sheth M."/>
            <person name="Batra D."/>
            <person name="Pryor J."/>
            <person name="Bernardet J.-F."/>
            <person name="Hugo C."/>
            <person name="Kampfer P."/>
            <person name="Newman J.D."/>
            <person name="McQuiston J.R."/>
        </authorList>
    </citation>
    <scope>NUCLEOTIDE SEQUENCE [LARGE SCALE GENOMIC DNA]</scope>
    <source>
        <strain evidence="8">F5649</strain>
    </source>
</reference>
<dbReference type="AlphaFoldDB" id="A0A3G8YA10"/>
<name>A0A3G8YA10_9FLAO</name>
<dbReference type="Gene3D" id="1.20.1600.10">
    <property type="entry name" value="Outer membrane efflux proteins (OEP)"/>
    <property type="match status" value="1"/>
</dbReference>
<gene>
    <name evidence="7" type="ORF">EIB74_13875</name>
</gene>
<dbReference type="PANTHER" id="PTHR30026:SF20">
    <property type="entry name" value="OUTER MEMBRANE PROTEIN TOLC"/>
    <property type="match status" value="1"/>
</dbReference>
<feature type="chain" id="PRO_5018004574" evidence="6">
    <location>
        <begin position="27"/>
        <end position="427"/>
    </location>
</feature>
<protein>
    <submittedName>
        <fullName evidence="7">TolC family protein</fullName>
    </submittedName>
</protein>
<keyword evidence="3" id="KW-0812">Transmembrane</keyword>